<keyword evidence="5" id="KW-0816">Tricarboxylic acid cycle</keyword>
<dbReference type="PANTHER" id="PTHR43416:SF5">
    <property type="entry name" value="DIHYDROLIPOYLLYSINE-RESIDUE SUCCINYLTRANSFERASE COMPONENT OF 2-OXOGLUTARATE DEHYDROGENASE COMPLEX, MITOCHONDRIAL"/>
    <property type="match status" value="1"/>
</dbReference>
<feature type="compositionally biased region" description="Low complexity" evidence="11">
    <location>
        <begin position="89"/>
        <end position="106"/>
    </location>
</feature>
<feature type="region of interest" description="Disordered" evidence="11">
    <location>
        <begin position="78"/>
        <end position="154"/>
    </location>
</feature>
<dbReference type="CDD" id="cd06849">
    <property type="entry name" value="lipoyl_domain"/>
    <property type="match status" value="1"/>
</dbReference>
<feature type="domain" description="Lipoyl-binding" evidence="12">
    <location>
        <begin position="1"/>
        <end position="74"/>
    </location>
</feature>
<comment type="cofactor">
    <cofactor evidence="1">
        <name>(R)-lipoate</name>
        <dbReference type="ChEBI" id="CHEBI:83088"/>
    </cofactor>
</comment>
<dbReference type="GO" id="GO:0006099">
    <property type="term" value="P:tricarboxylic acid cycle"/>
    <property type="evidence" value="ECO:0007669"/>
    <property type="project" value="UniProtKB-UniRule"/>
</dbReference>
<sequence>MDIIVPEVGESIFEAEIAKWHVADGSQVAKDDLLCELETDKISLELHAETAGTIHLAAAEGDTVKIGAVIARIEEGGADKEAPVEKSGAPEAEIPAASAAKESPAPVSAPTPVPAAAPQPVAKSATDRPAEAEKPAPQGGPAIPSLDLPQKVDDDRVTRVPMTPIRRKIAAHLLAARQQTAMLTTFNEVDMSRILQLRREHGEAFKARHGVKLGLMSFFVRAVVNALKEVPEVNARIDGDDIVYQHFYDIGIAVGGEKGLVVPVIRDADGLSPAEIEKTIRDFADRVQTNRITLADLEGGTFTISNGGVYGSMLSTPIINPPQTGVLGMHNIQERAVVVDGEIVIRPMMYLALSYDHRLIDGRQAVGFLKRVREQLEQAEAGHLGL</sequence>
<gene>
    <name evidence="13" type="ORF">EDC39_10696</name>
</gene>
<comment type="function">
    <text evidence="2">E2 component of the 2-oxoglutarate dehydrogenase (OGDH) complex which catalyzes the second step in the conversion of 2-oxoglutarate to succinyl-CoA and CO(2).</text>
</comment>
<dbReference type="SUPFAM" id="SSF51230">
    <property type="entry name" value="Single hybrid motif"/>
    <property type="match status" value="1"/>
</dbReference>
<evidence type="ECO:0000259" key="12">
    <source>
        <dbReference type="PROSITE" id="PS50968"/>
    </source>
</evidence>
<keyword evidence="8" id="KW-0012">Acyltransferase</keyword>
<dbReference type="UniPathway" id="UPA00868">
    <property type="reaction ID" value="UER00840"/>
</dbReference>
<dbReference type="EC" id="2.3.1.61" evidence="10"/>
<comment type="caution">
    <text evidence="13">The sequence shown here is derived from an EMBL/GenBank/DDBJ whole genome shotgun (WGS) entry which is preliminary data.</text>
</comment>
<dbReference type="OrthoDB" id="9805770at2"/>
<dbReference type="EMBL" id="VNIB01000006">
    <property type="protein sequence ID" value="TYO98496.1"/>
    <property type="molecule type" value="Genomic_DNA"/>
</dbReference>
<dbReference type="InterPro" id="IPR000089">
    <property type="entry name" value="Biotin_lipoyl"/>
</dbReference>
<evidence type="ECO:0000256" key="6">
    <source>
        <dbReference type="ARBA" id="ARBA00022679"/>
    </source>
</evidence>
<proteinExistence type="inferred from homology"/>
<evidence type="ECO:0000313" key="13">
    <source>
        <dbReference type="EMBL" id="TYO98496.1"/>
    </source>
</evidence>
<name>A0A5D3WKN6_9BACT</name>
<dbReference type="Gene3D" id="2.40.50.100">
    <property type="match status" value="1"/>
</dbReference>
<dbReference type="Proteomes" id="UP000324159">
    <property type="component" value="Unassembled WGS sequence"/>
</dbReference>
<dbReference type="InterPro" id="IPR003016">
    <property type="entry name" value="2-oxoA_DH_lipoyl-BS"/>
</dbReference>
<dbReference type="GO" id="GO:0045252">
    <property type="term" value="C:oxoglutarate dehydrogenase complex"/>
    <property type="evidence" value="ECO:0007669"/>
    <property type="project" value="UniProtKB-UniRule"/>
</dbReference>
<dbReference type="InterPro" id="IPR011053">
    <property type="entry name" value="Single_hybrid_motif"/>
</dbReference>
<comment type="pathway">
    <text evidence="3">Amino-acid degradation; L-lysine degradation via saccharopine pathway; glutaryl-CoA from L-lysine: step 6/6.</text>
</comment>
<dbReference type="InterPro" id="IPR001078">
    <property type="entry name" value="2-oxoacid_DH_actylTfrase"/>
</dbReference>
<protein>
    <recommendedName>
        <fullName evidence="10">Dihydrolipoyllysine-residue succinyltransferase</fullName>
        <ecNumber evidence="10">2.3.1.61</ecNumber>
    </recommendedName>
</protein>
<evidence type="ECO:0000256" key="8">
    <source>
        <dbReference type="ARBA" id="ARBA00023315"/>
    </source>
</evidence>
<dbReference type="InterPro" id="IPR023213">
    <property type="entry name" value="CAT-like_dom_sf"/>
</dbReference>
<evidence type="ECO:0000256" key="7">
    <source>
        <dbReference type="ARBA" id="ARBA00022823"/>
    </source>
</evidence>
<dbReference type="Gene3D" id="3.30.559.10">
    <property type="entry name" value="Chloramphenicol acetyltransferase-like domain"/>
    <property type="match status" value="1"/>
</dbReference>
<comment type="similarity">
    <text evidence="4">Belongs to the 2-oxoacid dehydrogenase family.</text>
</comment>
<evidence type="ECO:0000256" key="5">
    <source>
        <dbReference type="ARBA" id="ARBA00022532"/>
    </source>
</evidence>
<comment type="catalytic activity">
    <reaction evidence="9">
        <text>N(6)-[(R)-dihydrolipoyl]-L-lysyl-[protein] + succinyl-CoA = N(6)-[(R)-S(8)-succinyldihydrolipoyl]-L-lysyl-[protein] + CoA</text>
        <dbReference type="Rhea" id="RHEA:15213"/>
        <dbReference type="Rhea" id="RHEA-COMP:10475"/>
        <dbReference type="Rhea" id="RHEA-COMP:20092"/>
        <dbReference type="ChEBI" id="CHEBI:57287"/>
        <dbReference type="ChEBI" id="CHEBI:57292"/>
        <dbReference type="ChEBI" id="CHEBI:83100"/>
        <dbReference type="ChEBI" id="CHEBI:83120"/>
        <dbReference type="EC" id="2.3.1.61"/>
    </reaction>
</comment>
<dbReference type="PANTHER" id="PTHR43416">
    <property type="entry name" value="DIHYDROLIPOYLLYSINE-RESIDUE SUCCINYLTRANSFERASE COMPONENT OF 2-OXOGLUTARATE DEHYDROGENASE COMPLEX, MITOCHONDRIAL-RELATED"/>
    <property type="match status" value="1"/>
</dbReference>
<evidence type="ECO:0000256" key="1">
    <source>
        <dbReference type="ARBA" id="ARBA00001938"/>
    </source>
</evidence>
<accession>A0A5D3WKN6</accession>
<evidence type="ECO:0000256" key="4">
    <source>
        <dbReference type="ARBA" id="ARBA00007317"/>
    </source>
</evidence>
<evidence type="ECO:0000256" key="11">
    <source>
        <dbReference type="SAM" id="MobiDB-lite"/>
    </source>
</evidence>
<dbReference type="GO" id="GO:0033512">
    <property type="term" value="P:L-lysine catabolic process to acetyl-CoA via saccharopine"/>
    <property type="evidence" value="ECO:0007669"/>
    <property type="project" value="UniProtKB-UniPathway"/>
</dbReference>
<dbReference type="PROSITE" id="PS00189">
    <property type="entry name" value="LIPOYL"/>
    <property type="match status" value="1"/>
</dbReference>
<dbReference type="AlphaFoldDB" id="A0A5D3WKN6"/>
<dbReference type="InterPro" id="IPR006255">
    <property type="entry name" value="SucB"/>
</dbReference>
<dbReference type="GO" id="GO:0005829">
    <property type="term" value="C:cytosol"/>
    <property type="evidence" value="ECO:0007669"/>
    <property type="project" value="TreeGrafter"/>
</dbReference>
<evidence type="ECO:0000256" key="2">
    <source>
        <dbReference type="ARBA" id="ARBA00004052"/>
    </source>
</evidence>
<evidence type="ECO:0000256" key="3">
    <source>
        <dbReference type="ARBA" id="ARBA00005145"/>
    </source>
</evidence>
<dbReference type="RefSeq" id="WP_148895868.1">
    <property type="nucleotide sequence ID" value="NZ_VNIB01000006.1"/>
</dbReference>
<dbReference type="Pfam" id="PF00198">
    <property type="entry name" value="2-oxoacid_dh"/>
    <property type="match status" value="1"/>
</dbReference>
<organism evidence="13 14">
    <name type="scientific">Geothermobacter ehrlichii</name>
    <dbReference type="NCBI Taxonomy" id="213224"/>
    <lineage>
        <taxon>Bacteria</taxon>
        <taxon>Pseudomonadati</taxon>
        <taxon>Thermodesulfobacteriota</taxon>
        <taxon>Desulfuromonadia</taxon>
        <taxon>Desulfuromonadales</taxon>
        <taxon>Geothermobacteraceae</taxon>
        <taxon>Geothermobacter</taxon>
    </lineage>
</organism>
<dbReference type="SUPFAM" id="SSF52777">
    <property type="entry name" value="CoA-dependent acyltransferases"/>
    <property type="match status" value="1"/>
</dbReference>
<evidence type="ECO:0000256" key="10">
    <source>
        <dbReference type="NCBIfam" id="TIGR01347"/>
    </source>
</evidence>
<keyword evidence="14" id="KW-1185">Reference proteome</keyword>
<reference evidence="13 14" key="1">
    <citation type="submission" date="2019-07" db="EMBL/GenBank/DDBJ databases">
        <title>Genomic Encyclopedia of Type Strains, Phase IV (KMG-IV): sequencing the most valuable type-strain genomes for metagenomic binning, comparative biology and taxonomic classification.</title>
        <authorList>
            <person name="Goeker M."/>
        </authorList>
    </citation>
    <scope>NUCLEOTIDE SEQUENCE [LARGE SCALE GENOMIC DNA]</scope>
    <source>
        <strain evidence="13 14">SS015</strain>
    </source>
</reference>
<dbReference type="GO" id="GO:0004149">
    <property type="term" value="F:dihydrolipoyllysine-residue succinyltransferase activity"/>
    <property type="evidence" value="ECO:0007669"/>
    <property type="project" value="UniProtKB-UniRule"/>
</dbReference>
<dbReference type="NCBIfam" id="TIGR01347">
    <property type="entry name" value="sucB"/>
    <property type="match status" value="1"/>
</dbReference>
<dbReference type="NCBIfam" id="NF004309">
    <property type="entry name" value="PRK05704.1"/>
    <property type="match status" value="1"/>
</dbReference>
<dbReference type="Pfam" id="PF00364">
    <property type="entry name" value="Biotin_lipoyl"/>
    <property type="match status" value="1"/>
</dbReference>
<dbReference type="InterPro" id="IPR050537">
    <property type="entry name" value="2-oxoacid_dehydrogenase"/>
</dbReference>
<keyword evidence="7" id="KW-0450">Lipoyl</keyword>
<feature type="compositionally biased region" description="Pro residues" evidence="11">
    <location>
        <begin position="107"/>
        <end position="117"/>
    </location>
</feature>
<keyword evidence="6" id="KW-0808">Transferase</keyword>
<dbReference type="PROSITE" id="PS50968">
    <property type="entry name" value="BIOTINYL_LIPOYL"/>
    <property type="match status" value="1"/>
</dbReference>
<evidence type="ECO:0000256" key="9">
    <source>
        <dbReference type="ARBA" id="ARBA00052761"/>
    </source>
</evidence>
<evidence type="ECO:0000313" key="14">
    <source>
        <dbReference type="Proteomes" id="UP000324159"/>
    </source>
</evidence>
<feature type="compositionally biased region" description="Basic and acidic residues" evidence="11">
    <location>
        <begin position="125"/>
        <end position="134"/>
    </location>
</feature>